<sequence>MSGEVRVSDLLLENPPRALYSRLASAPSLSKKAWTDAYHPISNPTVHLATLNGVNGFLALDQYQADSIYSTDGSDIDRLDKSAYRLNYLDRVDIQTEGDVERDFYQNFALPVSLAWQKEGHFLQRSLSGPPGPTNSNKTVDHLYSWQVGGRGGNERCQVIGEMKQWGVVIVDEWYGVKEKKDITTRLGKEIRAYASEYKCPQVFVYDGIHLLIVQFKAKDANQIKSADCPVDCCILARAPEDAQQCAARYALYRLVWRGWIRMTGEWSVEIPVSLDGWDRKFRFWSGRPYWEQGRIKEMIHPNGYQRRFDGVAWHWVDANEQDVKDANGVIIWDSLQSWP</sequence>
<gene>
    <name evidence="1" type="ORF">sscle_11g081190</name>
</gene>
<dbReference type="EMBL" id="CP017824">
    <property type="protein sequence ID" value="APA13349.1"/>
    <property type="molecule type" value="Genomic_DNA"/>
</dbReference>
<dbReference type="AlphaFoldDB" id="A0A1D9QEN3"/>
<dbReference type="Proteomes" id="UP000177798">
    <property type="component" value="Chromosome 11"/>
</dbReference>
<protein>
    <submittedName>
        <fullName evidence="1">Uncharacterized protein</fullName>
    </submittedName>
</protein>
<dbReference type="VEuPathDB" id="FungiDB:sscle_11g081190"/>
<proteinExistence type="predicted"/>
<dbReference type="RefSeq" id="XP_001591439.1">
    <property type="nucleotide sequence ID" value="XM_001591389.1"/>
</dbReference>
<dbReference type="OrthoDB" id="3555987at2759"/>
<reference evidence="2" key="1">
    <citation type="journal article" date="2017" name="Genome Biol. Evol.">
        <title>The complete genome sequence of the phytopathogenic fungus Sclerotinia sclerotiorum reveals insights into the genome architecture of broad host range pathogens.</title>
        <authorList>
            <person name="Derbyshire M."/>
            <person name="Denton-Giles M."/>
            <person name="Hegedus D."/>
            <person name="Seifbarghy S."/>
            <person name="Rollins J."/>
            <person name="van Kan J."/>
            <person name="Seidl M.F."/>
            <person name="Faino L."/>
            <person name="Mbengue M."/>
            <person name="Navaud O."/>
            <person name="Raffaele S."/>
            <person name="Hammond-Kosack K."/>
            <person name="Heard S."/>
            <person name="Oliver R."/>
        </authorList>
    </citation>
    <scope>NUCLEOTIDE SEQUENCE [LARGE SCALE GENOMIC DNA]</scope>
    <source>
        <strain evidence="2">ATCC 18683 / 1980 / Ss-1</strain>
    </source>
</reference>
<name>A0A1D9QEN3_SCLS1</name>
<evidence type="ECO:0000313" key="2">
    <source>
        <dbReference type="Proteomes" id="UP000177798"/>
    </source>
</evidence>
<dbReference type="KEGG" id="ssl:SS1G_08066"/>
<evidence type="ECO:0000313" key="1">
    <source>
        <dbReference type="EMBL" id="APA13349.1"/>
    </source>
</evidence>
<accession>A0A1D9QEN3</accession>
<dbReference type="OMA" id="WVIPRIN"/>
<organism evidence="1 2">
    <name type="scientific">Sclerotinia sclerotiorum (strain ATCC 18683 / 1980 / Ss-1)</name>
    <name type="common">White mold</name>
    <name type="synonym">Whetzelinia sclerotiorum</name>
    <dbReference type="NCBI Taxonomy" id="665079"/>
    <lineage>
        <taxon>Eukaryota</taxon>
        <taxon>Fungi</taxon>
        <taxon>Dikarya</taxon>
        <taxon>Ascomycota</taxon>
        <taxon>Pezizomycotina</taxon>
        <taxon>Leotiomycetes</taxon>
        <taxon>Helotiales</taxon>
        <taxon>Sclerotiniaceae</taxon>
        <taxon>Sclerotinia</taxon>
    </lineage>
</organism>